<dbReference type="SUPFAM" id="SSF55729">
    <property type="entry name" value="Acyl-CoA N-acyltransferases (Nat)"/>
    <property type="match status" value="1"/>
</dbReference>
<accession>A0A512HPZ2</accession>
<dbReference type="Proteomes" id="UP000321717">
    <property type="component" value="Unassembled WGS sequence"/>
</dbReference>
<evidence type="ECO:0000313" key="3">
    <source>
        <dbReference type="Proteomes" id="UP000321717"/>
    </source>
</evidence>
<sequence>MLKYRRALVSDIEMIIDLHVVMSKSTYPGVLPQNYLDNELPLEKRQLWEKRFVGPNTDQLIFVAMQGQEIAGFCCFVFNEEKEHGTYLHNLYVSQEYQKRGVAKSLLKQAIAAFDSERQKLPVHLLVFAKNTNAVAIYEKLNGTVIEKRDVSRWGNPTVELLRYQWPSADALIQKLDDRQSQNT</sequence>
<reference evidence="2 3" key="1">
    <citation type="submission" date="2019-07" db="EMBL/GenBank/DDBJ databases">
        <title>Whole genome shotgun sequence of Rhizobium naphthalenivorans NBRC 107585.</title>
        <authorList>
            <person name="Hosoyama A."/>
            <person name="Uohara A."/>
            <person name="Ohji S."/>
            <person name="Ichikawa N."/>
        </authorList>
    </citation>
    <scope>NUCLEOTIDE SEQUENCE [LARGE SCALE GENOMIC DNA]</scope>
    <source>
        <strain evidence="2 3">NBRC 107585</strain>
    </source>
</reference>
<dbReference type="AlphaFoldDB" id="A0A512HPZ2"/>
<dbReference type="OrthoDB" id="9799154at2"/>
<proteinExistence type="predicted"/>
<organism evidence="2 3">
    <name type="scientific">Ciceribacter naphthalenivorans</name>
    <dbReference type="NCBI Taxonomy" id="1118451"/>
    <lineage>
        <taxon>Bacteria</taxon>
        <taxon>Pseudomonadati</taxon>
        <taxon>Pseudomonadota</taxon>
        <taxon>Alphaproteobacteria</taxon>
        <taxon>Hyphomicrobiales</taxon>
        <taxon>Rhizobiaceae</taxon>
        <taxon>Ciceribacter</taxon>
    </lineage>
</organism>
<dbReference type="PROSITE" id="PS51186">
    <property type="entry name" value="GNAT"/>
    <property type="match status" value="1"/>
</dbReference>
<feature type="domain" description="N-acetyltransferase" evidence="1">
    <location>
        <begin position="2"/>
        <end position="165"/>
    </location>
</feature>
<keyword evidence="3" id="KW-1185">Reference proteome</keyword>
<dbReference type="Gene3D" id="3.40.630.30">
    <property type="match status" value="1"/>
</dbReference>
<evidence type="ECO:0000259" key="1">
    <source>
        <dbReference type="PROSITE" id="PS51186"/>
    </source>
</evidence>
<dbReference type="Pfam" id="PF00583">
    <property type="entry name" value="Acetyltransf_1"/>
    <property type="match status" value="1"/>
</dbReference>
<dbReference type="InterPro" id="IPR000182">
    <property type="entry name" value="GNAT_dom"/>
</dbReference>
<comment type="caution">
    <text evidence="2">The sequence shown here is derived from an EMBL/GenBank/DDBJ whole genome shotgun (WGS) entry which is preliminary data.</text>
</comment>
<dbReference type="EMBL" id="BJZP01000047">
    <property type="protein sequence ID" value="GEO87511.1"/>
    <property type="molecule type" value="Genomic_DNA"/>
</dbReference>
<gene>
    <name evidence="2" type="ORF">RNA01_44430</name>
</gene>
<dbReference type="GO" id="GO:0016747">
    <property type="term" value="F:acyltransferase activity, transferring groups other than amino-acyl groups"/>
    <property type="evidence" value="ECO:0007669"/>
    <property type="project" value="InterPro"/>
</dbReference>
<evidence type="ECO:0000313" key="2">
    <source>
        <dbReference type="EMBL" id="GEO87511.1"/>
    </source>
</evidence>
<name>A0A512HPZ2_9HYPH</name>
<dbReference type="InterPro" id="IPR016181">
    <property type="entry name" value="Acyl_CoA_acyltransferase"/>
</dbReference>
<dbReference type="CDD" id="cd04301">
    <property type="entry name" value="NAT_SF"/>
    <property type="match status" value="1"/>
</dbReference>
<protein>
    <recommendedName>
        <fullName evidence="1">N-acetyltransferase domain-containing protein</fullName>
    </recommendedName>
</protein>